<name>A0A2L2LMH5_AGRTU</name>
<geneLocation type="plasmid" evidence="2">
    <name>pat1d1609b</name>
</geneLocation>
<evidence type="ECO:0000313" key="2">
    <source>
        <dbReference type="Proteomes" id="UP000237717"/>
    </source>
</evidence>
<organism evidence="1 2">
    <name type="scientific">Agrobacterium tumefaciens</name>
    <dbReference type="NCBI Taxonomy" id="358"/>
    <lineage>
        <taxon>Bacteria</taxon>
        <taxon>Pseudomonadati</taxon>
        <taxon>Pseudomonadota</taxon>
        <taxon>Alphaproteobacteria</taxon>
        <taxon>Hyphomicrobiales</taxon>
        <taxon>Rhizobiaceae</taxon>
        <taxon>Rhizobium/Agrobacterium group</taxon>
        <taxon>Agrobacterium</taxon>
        <taxon>Agrobacterium tumefaciens complex</taxon>
    </lineage>
</organism>
<accession>A0A2L2LMH5</accession>
<dbReference type="AlphaFoldDB" id="A0A2L2LMH5"/>
<dbReference type="EMBL" id="CP026928">
    <property type="protein sequence ID" value="AVH45529.1"/>
    <property type="molecule type" value="Genomic_DNA"/>
</dbReference>
<proteinExistence type="predicted"/>
<dbReference type="RefSeq" id="WP_104680536.1">
    <property type="nucleotide sequence ID" value="NZ_CP026928.1"/>
</dbReference>
<reference evidence="1 2" key="1">
    <citation type="submission" date="2018-02" db="EMBL/GenBank/DDBJ databases">
        <title>Complete genome sequence of Agrobacterium tumefaciens 1D1609.</title>
        <authorList>
            <person name="Cho S.-T."/>
            <person name="Haryono M."/>
            <person name="Chang H.-H."/>
            <person name="Santos M.N."/>
            <person name="Lai E.-M."/>
            <person name="Kuo C.-H."/>
        </authorList>
    </citation>
    <scope>NUCLEOTIDE SEQUENCE [LARGE SCALE GENOMIC DNA]</scope>
    <source>
        <strain evidence="1 2">1D1609</strain>
        <plasmid evidence="2">Plasmid pat1d1609b</plasmid>
    </source>
</reference>
<dbReference type="Proteomes" id="UP000237717">
    <property type="component" value="Plasmid pAt1D1609b"/>
</dbReference>
<evidence type="ECO:0000313" key="1">
    <source>
        <dbReference type="EMBL" id="AVH45529.1"/>
    </source>
</evidence>
<sequence>MSNTRNHLRKYIRYQLEQMSAANEQHRFEDLSLELARVRIASNVIRATGPVQSGGDQGRDFETFTTYLKRSPISSSTFVARATDDVIAFACTLNKQITTKIRTDLKTIHGGGEKPSRVVYFCTPDVPVATRHRIQKEALSKHGSPIDIHDGQSIADMLCDADTFWIAEEYLAVPAELFPPVVLDSEYENLRLRWLEKNKVPYNRADFAEIKRGLRRATFDEAARPEINRWIELMRNSAVPGMERKAIYEVAVAQLRGKGTLDPEREEIGRYFASVPDKVGIESLEDLVNLASYASTANKLGQFQEEPEKVASWLEVAASAISTALEQEVLSSRRYRLLLTSGHLRITNFQRTGAEGAIEGCLKDWMSAAEIAQKDPLCDISTIADLLSMMAAFLADDEAYHRLVALSDKITASREGETAAANRARDRALALKRAGKTVQAIDQLQRAKDGWFKAETLTAATASMMLLAAFYLELHLPQAARYHAMMAMVTALRADRPETMGRTLAEAGFAVADSYYLSGEALTFLGCVGAVLPIYHNYTAETDDLSQHESVARAAAHAGVITAISPHIAPEIVPEAKRLIDSWMLEQDQLDHINTAGTRMPWATAGKAIILKQLSEEIGQSIANDLRDPVSISWRALGIRWSITAPDHLRADADAFAAMLQITQADLANVDPLIIPSNAEIRLQSGSRWHMEQIPDNYNLLWIVEVPSIVKASQQTAITKTAEYSAALVMTALHQASALPTANFESILKTRLEGGLLNRIAFVRPAREMMKDAREMATKSNPLPTIELAESIHVEPLESTELKPIGSAKLYSREQSLEMIGNRYRRLGDFASRIAPRINSSPQAKAVLQVMHDQGVRDWEILVILFNTAMQRHLGPLNETLRRNSERAVQKIMQDAHKAVLADPNPAFDASDLLSETWEMQKFVTVMAMSQSWGLEIHRATPDISAVRQLLVERFHHQEDDIDHPDYFGWNNTATDAAPS</sequence>
<keyword evidence="1" id="KW-0614">Plasmid</keyword>
<protein>
    <submittedName>
        <fullName evidence="1">Uncharacterized protein</fullName>
    </submittedName>
</protein>
<gene>
    <name evidence="1" type="ORF">At1D1609_54980</name>
</gene>